<dbReference type="Gene3D" id="3.40.1180.10">
    <property type="entry name" value="Decaprenyl diphosphate synthase-like"/>
    <property type="match status" value="1"/>
</dbReference>
<organism evidence="3 4">
    <name type="scientific">Amylolactobacillus amylotrophicus DSM 20534</name>
    <dbReference type="NCBI Taxonomy" id="1423722"/>
    <lineage>
        <taxon>Bacteria</taxon>
        <taxon>Bacillati</taxon>
        <taxon>Bacillota</taxon>
        <taxon>Bacilli</taxon>
        <taxon>Lactobacillales</taxon>
        <taxon>Lactobacillaceae</taxon>
        <taxon>Amylolactobacillus</taxon>
    </lineage>
</organism>
<dbReference type="GO" id="GO:0016094">
    <property type="term" value="P:polyprenol biosynthetic process"/>
    <property type="evidence" value="ECO:0007669"/>
    <property type="project" value="TreeGrafter"/>
</dbReference>
<feature type="binding site" evidence="2">
    <location>
        <position position="207"/>
    </location>
    <ligand>
        <name>Mg(2+)</name>
        <dbReference type="ChEBI" id="CHEBI:18420"/>
    </ligand>
</feature>
<feature type="binding site" evidence="2">
    <location>
        <position position="30"/>
    </location>
    <ligand>
        <name>substrate</name>
    </ligand>
</feature>
<evidence type="ECO:0000256" key="1">
    <source>
        <dbReference type="ARBA" id="ARBA00022679"/>
    </source>
</evidence>
<dbReference type="InterPro" id="IPR018520">
    <property type="entry name" value="UPP_synth-like_CS"/>
</dbReference>
<dbReference type="PANTHER" id="PTHR10291">
    <property type="entry name" value="DEHYDRODOLICHYL DIPHOSPHATE SYNTHASE FAMILY MEMBER"/>
    <property type="match status" value="1"/>
</dbReference>
<dbReference type="GO" id="GO:0000287">
    <property type="term" value="F:magnesium ion binding"/>
    <property type="evidence" value="ECO:0007669"/>
    <property type="project" value="UniProtKB-UniRule"/>
</dbReference>
<dbReference type="NCBIfam" id="NF011405">
    <property type="entry name" value="PRK14830.1"/>
    <property type="match status" value="1"/>
</dbReference>
<accession>A0A0R1GWD3</accession>
<comment type="cofactor">
    <cofactor evidence="2">
        <name>Mg(2+)</name>
        <dbReference type="ChEBI" id="CHEBI:18420"/>
    </cofactor>
    <text evidence="2">Binds 2 magnesium ions per subunit.</text>
</comment>
<dbReference type="AlphaFoldDB" id="A0A0R1GWD3"/>
<dbReference type="GO" id="GO:0005829">
    <property type="term" value="C:cytosol"/>
    <property type="evidence" value="ECO:0007669"/>
    <property type="project" value="TreeGrafter"/>
</dbReference>
<evidence type="ECO:0000256" key="2">
    <source>
        <dbReference type="HAMAP-Rule" id="MF_01139"/>
    </source>
</evidence>
<keyword evidence="1 2" id="KW-0808">Transferase</keyword>
<feature type="binding site" evidence="2">
    <location>
        <position position="34"/>
    </location>
    <ligand>
        <name>substrate</name>
    </ligand>
</feature>
<proteinExistence type="inferred from homology"/>
<reference evidence="3 4" key="1">
    <citation type="journal article" date="2015" name="Genome Announc.">
        <title>Expanding the biotechnology potential of lactobacilli through comparative genomics of 213 strains and associated genera.</title>
        <authorList>
            <person name="Sun Z."/>
            <person name="Harris H.M."/>
            <person name="McCann A."/>
            <person name="Guo C."/>
            <person name="Argimon S."/>
            <person name="Zhang W."/>
            <person name="Yang X."/>
            <person name="Jeffery I.B."/>
            <person name="Cooney J.C."/>
            <person name="Kagawa T.F."/>
            <person name="Liu W."/>
            <person name="Song Y."/>
            <person name="Salvetti E."/>
            <person name="Wrobel A."/>
            <person name="Rasinkangas P."/>
            <person name="Parkhill J."/>
            <person name="Rea M.C."/>
            <person name="O'Sullivan O."/>
            <person name="Ritari J."/>
            <person name="Douillard F.P."/>
            <person name="Paul Ross R."/>
            <person name="Yang R."/>
            <person name="Briner A.E."/>
            <person name="Felis G.E."/>
            <person name="de Vos W.M."/>
            <person name="Barrangou R."/>
            <person name="Klaenhammer T.R."/>
            <person name="Caufield P.W."/>
            <person name="Cui Y."/>
            <person name="Zhang H."/>
            <person name="O'Toole P.W."/>
        </authorList>
    </citation>
    <scope>NUCLEOTIDE SEQUENCE [LARGE SCALE GENOMIC DNA]</scope>
    <source>
        <strain evidence="3 4">DSM 20534</strain>
    </source>
</reference>
<dbReference type="PATRIC" id="fig|1423722.3.peg.108"/>
<dbReference type="GO" id="GO:0008834">
    <property type="term" value="F:ditrans,polycis-undecaprenyl-diphosphate synthase [(2E,6E)-farnesyl-diphosphate specific] activity"/>
    <property type="evidence" value="ECO:0007669"/>
    <property type="project" value="TreeGrafter"/>
</dbReference>
<evidence type="ECO:0000313" key="3">
    <source>
        <dbReference type="EMBL" id="KRK38421.1"/>
    </source>
</evidence>
<dbReference type="Pfam" id="PF01255">
    <property type="entry name" value="Prenyltransf"/>
    <property type="match status" value="1"/>
</dbReference>
<feature type="binding site" evidence="2">
    <location>
        <position position="68"/>
    </location>
    <ligand>
        <name>substrate</name>
    </ligand>
</feature>
<dbReference type="InterPro" id="IPR001441">
    <property type="entry name" value="UPP_synth-like"/>
</dbReference>
<comment type="function">
    <text evidence="2">Catalyzes the condensation of isopentenyl diphosphate (IPP) with allylic pyrophosphates generating different type of terpenoids.</text>
</comment>
<comment type="similarity">
    <text evidence="2">Belongs to the UPP synthase family.</text>
</comment>
<dbReference type="CDD" id="cd00475">
    <property type="entry name" value="Cis_IPPS"/>
    <property type="match status" value="1"/>
</dbReference>
<dbReference type="InterPro" id="IPR036424">
    <property type="entry name" value="UPP_synth-like_sf"/>
</dbReference>
<feature type="binding site" evidence="2">
    <location>
        <begin position="62"/>
        <end position="64"/>
    </location>
    <ligand>
        <name>substrate</name>
    </ligand>
</feature>
<feature type="binding site" evidence="2">
    <location>
        <begin position="18"/>
        <end position="21"/>
    </location>
    <ligand>
        <name>substrate</name>
    </ligand>
</feature>
<sequence length="243" mass="27857">MTNSDDKHLNHLAIIMDGNGRWAKKRFLPRVAGHKQGMENVKTITKAANRLGIKVLTLYAFSTENWSRPTEEVNYLMRLPIDFFDKFMPDLMAENVRVNVMGFLGELPEKTRQVTERAMETTKNNTGLILNFALNYGSRREIVAATKQLAEQVEAGTLKATDIDEQKVAEQMMTANLGDFADPDLLIRTSGEQRISNFLLWQLAYTEMIFTDKFWPDFTTDDLNDMVDDFMGRDRRFGGVKDK</sequence>
<comment type="subunit">
    <text evidence="2">Homodimer.</text>
</comment>
<name>A0A0R1GWD3_9LACO</name>
<dbReference type="PANTHER" id="PTHR10291:SF0">
    <property type="entry name" value="DEHYDRODOLICHYL DIPHOSPHATE SYNTHASE 2"/>
    <property type="match status" value="1"/>
</dbReference>
<dbReference type="HAMAP" id="MF_01139">
    <property type="entry name" value="ISPT"/>
    <property type="match status" value="1"/>
</dbReference>
<feature type="active site" evidence="2">
    <location>
        <position position="17"/>
    </location>
</feature>
<dbReference type="Proteomes" id="UP000050909">
    <property type="component" value="Unassembled WGS sequence"/>
</dbReference>
<dbReference type="FunFam" id="3.40.1180.10:FF:000001">
    <property type="entry name" value="(2E,6E)-farnesyl-diphosphate-specific ditrans,polycis-undecaprenyl-diphosphate synthase"/>
    <property type="match status" value="1"/>
</dbReference>
<feature type="binding site" evidence="2">
    <location>
        <position position="188"/>
    </location>
    <ligand>
        <name>substrate</name>
    </ligand>
</feature>
<dbReference type="PROSITE" id="PS01066">
    <property type="entry name" value="UPP_SYNTHASE"/>
    <property type="match status" value="1"/>
</dbReference>
<dbReference type="GO" id="GO:0030145">
    <property type="term" value="F:manganese ion binding"/>
    <property type="evidence" value="ECO:0007669"/>
    <property type="project" value="TreeGrafter"/>
</dbReference>
<feature type="binding site" evidence="2">
    <location>
        <position position="66"/>
    </location>
    <ligand>
        <name>substrate</name>
    </ligand>
</feature>
<feature type="binding site" evidence="2">
    <location>
        <begin position="194"/>
        <end position="196"/>
    </location>
    <ligand>
        <name>substrate</name>
    </ligand>
</feature>
<keyword evidence="2" id="KW-0479">Metal-binding</keyword>
<keyword evidence="4" id="KW-1185">Reference proteome</keyword>
<comment type="caution">
    <text evidence="3">The sequence shown here is derived from an EMBL/GenBank/DDBJ whole genome shotgun (WGS) entry which is preliminary data.</text>
</comment>
<dbReference type="NCBIfam" id="TIGR00055">
    <property type="entry name" value="uppS"/>
    <property type="match status" value="1"/>
</dbReference>
<evidence type="ECO:0000313" key="4">
    <source>
        <dbReference type="Proteomes" id="UP000050909"/>
    </source>
</evidence>
<gene>
    <name evidence="3" type="ORF">FC62_GL000106</name>
</gene>
<feature type="binding site" evidence="2">
    <location>
        <position position="22"/>
    </location>
    <ligand>
        <name>substrate</name>
    </ligand>
</feature>
<dbReference type="RefSeq" id="WP_054744957.1">
    <property type="nucleotide sequence ID" value="NZ_AZCV01000001.1"/>
</dbReference>
<protein>
    <recommendedName>
        <fullName evidence="2">Isoprenyl transferase</fullName>
        <ecNumber evidence="2">2.5.1.-</ecNumber>
    </recommendedName>
</protein>
<keyword evidence="2" id="KW-0460">Magnesium</keyword>
<feature type="active site" description="Proton acceptor" evidence="2">
    <location>
        <position position="65"/>
    </location>
</feature>
<feature type="binding site" evidence="2">
    <location>
        <position position="17"/>
    </location>
    <ligand>
        <name>Mg(2+)</name>
        <dbReference type="ChEBI" id="CHEBI:18420"/>
    </ligand>
</feature>
<dbReference type="EC" id="2.5.1.-" evidence="2"/>
<dbReference type="EMBL" id="AZCV01000001">
    <property type="protein sequence ID" value="KRK38421.1"/>
    <property type="molecule type" value="Genomic_DNA"/>
</dbReference>
<dbReference type="SUPFAM" id="SSF64005">
    <property type="entry name" value="Undecaprenyl diphosphate synthase"/>
    <property type="match status" value="1"/>
</dbReference>